<comment type="caution">
    <text evidence="2">The sequence shown here is derived from an EMBL/GenBank/DDBJ whole genome shotgun (WGS) entry which is preliminary data.</text>
</comment>
<dbReference type="Proteomes" id="UP000693981">
    <property type="component" value="Unassembled WGS sequence"/>
</dbReference>
<feature type="compositionally biased region" description="Acidic residues" evidence="1">
    <location>
        <begin position="136"/>
        <end position="147"/>
    </location>
</feature>
<name>A0A8T1X038_9STRA</name>
<sequence>MDSSYRASGRSGNGSERQERPASSPCPSSSSSSSQASSSSSASSASSSSDSSASSNSSNDSDDEPPPPANNSNGGRGGGNGKKKEEDDGNSSDSSSSDSSADESDLEEDDGVMLDTDDEKDKIKALSTKHDGVPPTDEDEVDSDGSSDLESAYPRLPSAPVDALIAFRRQAAHEELQLSDDLKKQVVADAKQRQQVRREQAQRARKKKKAPQSHKRRHSKQEEYATNGHSTNGSAGTANLKMSPQIITEDEWMVDCSCGLREKNYDDGTSMIQFGYLTVYVPFAVDPITMMVSAW</sequence>
<feature type="compositionally biased region" description="Basic and acidic residues" evidence="1">
    <location>
        <begin position="188"/>
        <end position="202"/>
    </location>
</feature>
<feature type="compositionally biased region" description="Acidic residues" evidence="1">
    <location>
        <begin position="100"/>
        <end position="118"/>
    </location>
</feature>
<feature type="compositionally biased region" description="Basic and acidic residues" evidence="1">
    <location>
        <begin position="119"/>
        <end position="132"/>
    </location>
</feature>
<protein>
    <submittedName>
        <fullName evidence="2">Uncharacterized protein</fullName>
    </submittedName>
</protein>
<organism evidence="2 3">
    <name type="scientific">Phytophthora boehmeriae</name>
    <dbReference type="NCBI Taxonomy" id="109152"/>
    <lineage>
        <taxon>Eukaryota</taxon>
        <taxon>Sar</taxon>
        <taxon>Stramenopiles</taxon>
        <taxon>Oomycota</taxon>
        <taxon>Peronosporomycetes</taxon>
        <taxon>Peronosporales</taxon>
        <taxon>Peronosporaceae</taxon>
        <taxon>Phytophthora</taxon>
    </lineage>
</organism>
<feature type="region of interest" description="Disordered" evidence="1">
    <location>
        <begin position="1"/>
        <end position="157"/>
    </location>
</feature>
<gene>
    <name evidence="2" type="ORF">PHYBOEH_008652</name>
</gene>
<reference evidence="2" key="1">
    <citation type="submission" date="2021-02" db="EMBL/GenBank/DDBJ databases">
        <authorList>
            <person name="Palmer J.M."/>
        </authorList>
    </citation>
    <scope>NUCLEOTIDE SEQUENCE</scope>
    <source>
        <strain evidence="2">SCRP23</strain>
    </source>
</reference>
<feature type="compositionally biased region" description="Polar residues" evidence="1">
    <location>
        <begin position="227"/>
        <end position="238"/>
    </location>
</feature>
<evidence type="ECO:0000313" key="3">
    <source>
        <dbReference type="Proteomes" id="UP000693981"/>
    </source>
</evidence>
<dbReference type="EMBL" id="JAGDFL010000051">
    <property type="protein sequence ID" value="KAG7399527.1"/>
    <property type="molecule type" value="Genomic_DNA"/>
</dbReference>
<dbReference type="AlphaFoldDB" id="A0A8T1X038"/>
<evidence type="ECO:0000313" key="2">
    <source>
        <dbReference type="EMBL" id="KAG7399527.1"/>
    </source>
</evidence>
<keyword evidence="3" id="KW-1185">Reference proteome</keyword>
<feature type="compositionally biased region" description="Low complexity" evidence="1">
    <location>
        <begin position="21"/>
        <end position="59"/>
    </location>
</feature>
<accession>A0A8T1X038</accession>
<dbReference type="OrthoDB" id="5876800at2759"/>
<proteinExistence type="predicted"/>
<evidence type="ECO:0000256" key="1">
    <source>
        <dbReference type="SAM" id="MobiDB-lite"/>
    </source>
</evidence>
<feature type="region of interest" description="Disordered" evidence="1">
    <location>
        <begin position="188"/>
        <end position="238"/>
    </location>
</feature>
<feature type="compositionally biased region" description="Basic residues" evidence="1">
    <location>
        <begin position="203"/>
        <end position="219"/>
    </location>
</feature>